<name>Q12L37_SHEDO</name>
<evidence type="ECO:0000256" key="1">
    <source>
        <dbReference type="ARBA" id="ARBA00022801"/>
    </source>
</evidence>
<protein>
    <submittedName>
        <fullName evidence="5">Peptidase S9, prolyl oligopeptidase active site region</fullName>
    </submittedName>
</protein>
<organism evidence="5 6">
    <name type="scientific">Shewanella denitrificans (strain OS217 / ATCC BAA-1090 / DSM 15013)</name>
    <dbReference type="NCBI Taxonomy" id="318161"/>
    <lineage>
        <taxon>Bacteria</taxon>
        <taxon>Pseudomonadati</taxon>
        <taxon>Pseudomonadota</taxon>
        <taxon>Gammaproteobacteria</taxon>
        <taxon>Alteromonadales</taxon>
        <taxon>Shewanellaceae</taxon>
        <taxon>Shewanella</taxon>
    </lineage>
</organism>
<evidence type="ECO:0000313" key="6">
    <source>
        <dbReference type="Proteomes" id="UP000001982"/>
    </source>
</evidence>
<dbReference type="InterPro" id="IPR011042">
    <property type="entry name" value="6-blade_b-propeller_TolB-like"/>
</dbReference>
<feature type="chain" id="PRO_5004181518" evidence="3">
    <location>
        <begin position="28"/>
        <end position="989"/>
    </location>
</feature>
<accession>Q12L37</accession>
<feature type="region of interest" description="Disordered" evidence="2">
    <location>
        <begin position="181"/>
        <end position="216"/>
    </location>
</feature>
<dbReference type="eggNOG" id="COG1506">
    <property type="taxonomic scope" value="Bacteria"/>
</dbReference>
<dbReference type="ESTHER" id="9gamm-q3p4r9">
    <property type="family name" value="ACPH_Peptidase_S9"/>
</dbReference>
<evidence type="ECO:0000259" key="4">
    <source>
        <dbReference type="Pfam" id="PF00326"/>
    </source>
</evidence>
<sequence>MNRYSILRPHWSKLLLLGLFACASGLAQPSVSLVGAETVNAQGLQGSTRPLTLEDIMHYQTLKLPQLSDNGQLLAVEAKPDRGESQVLIKPLGHGEPKRVKGSKPQVNADGSFVLISQEPSLLERETLEKAQLTTRAVLLDSQTGTEQVFEHVKQARFSPDGAYALIWFEEDKTKTEHKIDNDIHNEPDGSIAPNAKPSSKLSAKSKAATSANTKTAKADKELAESELLLIRLTDNKQHRFSQVSVFAMGENAKGLLLAQGLTDCKDGKDSASETLAAKCNGQQLLFVDFASFKITPLFNSNTHRFGALALADDLSYGAFTLGNSLELRSVREYQLHRIDIASGQKTAAPKDTTWLYNQYSSLVFSQDNQRLFVGRVPNIRALAQKPKLDTQAKLFDKALIQANSQGNVWHGDDRKIKPHEIHDYEKSLKKTYLGVWHMSSERLLQIANEQLPEVKAGQQSRFLLASSDIPYQKMITWAGFFRDWSVVNLNTGKATEVLVQHPSDSPMSLSPDGKQLIYFKQGQIWLYSLMSQRHTNLSAKIATPFSDEDHDYPSAAPGYGFGPWLADSSAVLVYDKYDIWQFSSQGSKAINLTNAQGRKQQLQLRVKALVNDKSRQAVVNKGDTLLLQGYNERTKADGFYQAKVGKTGLSVVVEGDHKLTVLARSKNTGQFLFSKERFDLYPDLYSADINAPATWTQQTFLAKQQAPFTWGNAELVQWTNDSGKRSDGVLIKPTHYQAGKAYPVIVYFYRFMSDRLHDYPDMAINHRPNFAWYADNGYAIFLPDIRFEEQYPGLSAVKALTSGVQHLIDMGIAKADAIGLHGHSWGGYQTAFAVTQTPLFKAAVAGAPVANMTSAYSGIRHGSGLARQFQYETGQSRMGQSLMDIPLRYMENSPVFYVKRVTTPLMIMFGDKDDAVPWEQGVELYLAMRRAGKAVVFLQYEDEPHHLKKYPNKLDYSIKMMQYFDHYLKGLPAPDWLKQGQAYQEYRD</sequence>
<dbReference type="RefSeq" id="WP_011496990.1">
    <property type="nucleotide sequence ID" value="NC_007954.1"/>
</dbReference>
<feature type="signal peptide" evidence="3">
    <location>
        <begin position="1"/>
        <end position="27"/>
    </location>
</feature>
<dbReference type="HOGENOM" id="CLU_014586_0_0_6"/>
<dbReference type="PANTHER" id="PTHR42776:SF4">
    <property type="entry name" value="ACYLAMINO-ACID-RELEASING ENZYME"/>
    <property type="match status" value="1"/>
</dbReference>
<keyword evidence="6" id="KW-1185">Reference proteome</keyword>
<gene>
    <name evidence="5" type="ordered locus">Sden_2560</name>
</gene>
<dbReference type="GO" id="GO:0006508">
    <property type="term" value="P:proteolysis"/>
    <property type="evidence" value="ECO:0007669"/>
    <property type="project" value="InterPro"/>
</dbReference>
<keyword evidence="3" id="KW-0732">Signal</keyword>
<keyword evidence="1" id="KW-0378">Hydrolase</keyword>
<proteinExistence type="predicted"/>
<dbReference type="KEGG" id="sdn:Sden_2560"/>
<dbReference type="InterPro" id="IPR029058">
    <property type="entry name" value="AB_hydrolase_fold"/>
</dbReference>
<evidence type="ECO:0000313" key="5">
    <source>
        <dbReference type="EMBL" id="ABE55839.1"/>
    </source>
</evidence>
<dbReference type="Proteomes" id="UP000001982">
    <property type="component" value="Chromosome"/>
</dbReference>
<feature type="domain" description="Peptidase S9 prolyl oligopeptidase catalytic" evidence="4">
    <location>
        <begin position="794"/>
        <end position="970"/>
    </location>
</feature>
<evidence type="ECO:0000256" key="3">
    <source>
        <dbReference type="SAM" id="SignalP"/>
    </source>
</evidence>
<dbReference type="InterPro" id="IPR001375">
    <property type="entry name" value="Peptidase_S9_cat"/>
</dbReference>
<dbReference type="Gene3D" id="3.40.50.1820">
    <property type="entry name" value="alpha/beta hydrolase"/>
    <property type="match status" value="1"/>
</dbReference>
<dbReference type="Pfam" id="PF00326">
    <property type="entry name" value="Peptidase_S9"/>
    <property type="match status" value="1"/>
</dbReference>
<dbReference type="Gene3D" id="2.120.10.30">
    <property type="entry name" value="TolB, C-terminal domain"/>
    <property type="match status" value="1"/>
</dbReference>
<dbReference type="GO" id="GO:0004252">
    <property type="term" value="F:serine-type endopeptidase activity"/>
    <property type="evidence" value="ECO:0007669"/>
    <property type="project" value="TreeGrafter"/>
</dbReference>
<feature type="compositionally biased region" description="Low complexity" evidence="2">
    <location>
        <begin position="193"/>
        <end position="216"/>
    </location>
</feature>
<evidence type="ECO:0000256" key="2">
    <source>
        <dbReference type="SAM" id="MobiDB-lite"/>
    </source>
</evidence>
<dbReference type="STRING" id="318161.Sden_2560"/>
<dbReference type="SUPFAM" id="SSF82171">
    <property type="entry name" value="DPP6 N-terminal domain-like"/>
    <property type="match status" value="2"/>
</dbReference>
<dbReference type="AlphaFoldDB" id="Q12L37"/>
<reference evidence="5 6" key="1">
    <citation type="submission" date="2006-03" db="EMBL/GenBank/DDBJ databases">
        <title>Complete sequence of Shewanella denitrificans OS217.</title>
        <authorList>
            <consortium name="US DOE Joint Genome Institute"/>
            <person name="Copeland A."/>
            <person name="Lucas S."/>
            <person name="Lapidus A."/>
            <person name="Barry K."/>
            <person name="Detter J.C."/>
            <person name="Glavina del Rio T."/>
            <person name="Hammon N."/>
            <person name="Israni S."/>
            <person name="Dalin E."/>
            <person name="Tice H."/>
            <person name="Pitluck S."/>
            <person name="Brettin T."/>
            <person name="Bruce D."/>
            <person name="Han C."/>
            <person name="Tapia R."/>
            <person name="Gilna P."/>
            <person name="Kiss H."/>
            <person name="Schmutz J."/>
            <person name="Larimer F."/>
            <person name="Land M."/>
            <person name="Hauser L."/>
            <person name="Kyrpides N."/>
            <person name="Lykidis A."/>
            <person name="Richardson P."/>
        </authorList>
    </citation>
    <scope>NUCLEOTIDE SEQUENCE [LARGE SCALE GENOMIC DNA]</scope>
    <source>
        <strain evidence="6">OS217 / ATCC BAA-1090 / DSM 15013</strain>
    </source>
</reference>
<dbReference type="SUPFAM" id="SSF53474">
    <property type="entry name" value="alpha/beta-Hydrolases"/>
    <property type="match status" value="1"/>
</dbReference>
<dbReference type="EMBL" id="CP000302">
    <property type="protein sequence ID" value="ABE55839.1"/>
    <property type="molecule type" value="Genomic_DNA"/>
</dbReference>
<dbReference type="PANTHER" id="PTHR42776">
    <property type="entry name" value="SERINE PEPTIDASE S9 FAMILY MEMBER"/>
    <property type="match status" value="1"/>
</dbReference>